<evidence type="ECO:0000256" key="4">
    <source>
        <dbReference type="ARBA" id="ARBA00009439"/>
    </source>
</evidence>
<evidence type="ECO:0000256" key="5">
    <source>
        <dbReference type="ARBA" id="ARBA00017893"/>
    </source>
</evidence>
<evidence type="ECO:0000256" key="19">
    <source>
        <dbReference type="PROSITE-ProRule" id="PRU00471"/>
    </source>
</evidence>
<keyword evidence="17" id="KW-0469">Meiosis</keyword>
<dbReference type="Proteomes" id="UP000191144">
    <property type="component" value="Chromosome G"/>
</dbReference>
<dbReference type="InterPro" id="IPR004584">
    <property type="entry name" value="Rad50_eukaryotes"/>
</dbReference>
<dbReference type="GO" id="GO:0051880">
    <property type="term" value="F:G-quadruplex DNA binding"/>
    <property type="evidence" value="ECO:0007669"/>
    <property type="project" value="TreeGrafter"/>
</dbReference>
<feature type="coiled-coil region" evidence="20">
    <location>
        <begin position="225"/>
        <end position="290"/>
    </location>
</feature>
<evidence type="ECO:0000256" key="12">
    <source>
        <dbReference type="ARBA" id="ARBA00022840"/>
    </source>
</evidence>
<dbReference type="SUPFAM" id="SSF52540">
    <property type="entry name" value="P-loop containing nucleoside triphosphate hydrolases"/>
    <property type="match status" value="2"/>
</dbReference>
<dbReference type="GO" id="GO:0043047">
    <property type="term" value="F:single-stranded telomeric DNA binding"/>
    <property type="evidence" value="ECO:0007669"/>
    <property type="project" value="TreeGrafter"/>
</dbReference>
<dbReference type="GO" id="GO:0006303">
    <property type="term" value="P:double-strand break repair via nonhomologous end joining"/>
    <property type="evidence" value="ECO:0007669"/>
    <property type="project" value="UniProtKB-ARBA"/>
</dbReference>
<dbReference type="GO" id="GO:0000794">
    <property type="term" value="C:condensed nuclear chromosome"/>
    <property type="evidence" value="ECO:0007669"/>
    <property type="project" value="TreeGrafter"/>
</dbReference>
<evidence type="ECO:0000256" key="20">
    <source>
        <dbReference type="SAM" id="Coils"/>
    </source>
</evidence>
<evidence type="ECO:0000313" key="22">
    <source>
        <dbReference type="EMBL" id="SCU99347.1"/>
    </source>
</evidence>
<dbReference type="GO" id="GO:0030870">
    <property type="term" value="C:Mre11 complex"/>
    <property type="evidence" value="ECO:0007669"/>
    <property type="project" value="InterPro"/>
</dbReference>
<feature type="coiled-coil region" evidence="20">
    <location>
        <begin position="497"/>
        <end position="590"/>
    </location>
</feature>
<dbReference type="Gene3D" id="3.40.50.300">
    <property type="entry name" value="P-loop containing nucleotide triphosphate hydrolases"/>
    <property type="match status" value="2"/>
</dbReference>
<evidence type="ECO:0000256" key="1">
    <source>
        <dbReference type="ARBA" id="ARBA00001947"/>
    </source>
</evidence>
<keyword evidence="14 20" id="KW-0175">Coiled coil</keyword>
<evidence type="ECO:0000256" key="9">
    <source>
        <dbReference type="ARBA" id="ARBA00022763"/>
    </source>
</evidence>
<comment type="subcellular location">
    <subcellularLocation>
        <location evidence="3">Chromosome</location>
    </subcellularLocation>
    <subcellularLocation>
        <location evidence="2">Nucleus</location>
    </subcellularLocation>
</comment>
<feature type="coiled-coil region" evidence="20">
    <location>
        <begin position="429"/>
        <end position="473"/>
    </location>
</feature>
<dbReference type="EMBL" id="LT598484">
    <property type="protein sequence ID" value="SCU99347.1"/>
    <property type="molecule type" value="Genomic_DNA"/>
</dbReference>
<dbReference type="NCBIfam" id="TIGR00606">
    <property type="entry name" value="rad50"/>
    <property type="match status" value="1"/>
</dbReference>
<dbReference type="PROSITE" id="PS51131">
    <property type="entry name" value="ZN_HOOK"/>
    <property type="match status" value="1"/>
</dbReference>
<evidence type="ECO:0000256" key="8">
    <source>
        <dbReference type="ARBA" id="ARBA00022741"/>
    </source>
</evidence>
<keyword evidence="6" id="KW-0158">Chromosome</keyword>
<evidence type="ECO:0000256" key="11">
    <source>
        <dbReference type="ARBA" id="ARBA00022833"/>
    </source>
</evidence>
<evidence type="ECO:0000256" key="13">
    <source>
        <dbReference type="ARBA" id="ARBA00022842"/>
    </source>
</evidence>
<keyword evidence="11 19" id="KW-0862">Zinc</keyword>
<feature type="coiled-coil region" evidence="20">
    <location>
        <begin position="819"/>
        <end position="881"/>
    </location>
</feature>
<keyword evidence="9" id="KW-0227">DNA damage</keyword>
<evidence type="ECO:0000256" key="3">
    <source>
        <dbReference type="ARBA" id="ARBA00004286"/>
    </source>
</evidence>
<comment type="catalytic activity">
    <reaction evidence="18">
        <text>ATP + H2O = ADP + phosphate + H(+)</text>
        <dbReference type="Rhea" id="RHEA:13065"/>
        <dbReference type="ChEBI" id="CHEBI:15377"/>
        <dbReference type="ChEBI" id="CHEBI:15378"/>
        <dbReference type="ChEBI" id="CHEBI:30616"/>
        <dbReference type="ChEBI" id="CHEBI:43474"/>
        <dbReference type="ChEBI" id="CHEBI:456216"/>
    </reaction>
</comment>
<keyword evidence="16" id="KW-0539">Nucleus</keyword>
<dbReference type="GO" id="GO:0007004">
    <property type="term" value="P:telomere maintenance via telomerase"/>
    <property type="evidence" value="ECO:0007669"/>
    <property type="project" value="TreeGrafter"/>
</dbReference>
<feature type="coiled-coil region" evidence="20">
    <location>
        <begin position="906"/>
        <end position="939"/>
    </location>
</feature>
<keyword evidence="7 19" id="KW-0479">Metal-binding</keyword>
<dbReference type="GO" id="GO:0007127">
    <property type="term" value="P:meiosis I"/>
    <property type="evidence" value="ECO:0007669"/>
    <property type="project" value="UniProtKB-ARBA"/>
</dbReference>
<feature type="domain" description="Zinc-hook" evidence="21">
    <location>
        <begin position="626"/>
        <end position="727"/>
    </location>
</feature>
<feature type="binding site" evidence="19">
    <location>
        <position position="673"/>
    </location>
    <ligand>
        <name>Zn(2+)</name>
        <dbReference type="ChEBI" id="CHEBI:29105"/>
    </ligand>
</feature>
<comment type="cofactor">
    <cofactor evidence="1">
        <name>Zn(2+)</name>
        <dbReference type="ChEBI" id="CHEBI:29105"/>
    </cofactor>
</comment>
<keyword evidence="10" id="KW-0378">Hydrolase</keyword>
<feature type="binding site" evidence="19">
    <location>
        <position position="676"/>
    </location>
    <ligand>
        <name>Zn(2+)</name>
        <dbReference type="ChEBI" id="CHEBI:29105"/>
    </ligand>
</feature>
<dbReference type="GO" id="GO:0046872">
    <property type="term" value="F:metal ion binding"/>
    <property type="evidence" value="ECO:0007669"/>
    <property type="project" value="UniProtKB-UniRule"/>
</dbReference>
<dbReference type="OrthoDB" id="18797at2759"/>
<evidence type="ECO:0000256" key="10">
    <source>
        <dbReference type="ARBA" id="ARBA00022801"/>
    </source>
</evidence>
<reference evidence="23" key="1">
    <citation type="submission" date="2016-03" db="EMBL/GenBank/DDBJ databases">
        <authorList>
            <person name="Devillers Hugo."/>
        </authorList>
    </citation>
    <scope>NUCLEOTIDE SEQUENCE [LARGE SCALE GENOMIC DNA]</scope>
</reference>
<dbReference type="FunFam" id="3.40.50.300:FF:001195">
    <property type="entry name" value="DNA repair protein rad50"/>
    <property type="match status" value="1"/>
</dbReference>
<sequence>MSAIYKLSIQGIRSFDSNERETIEFGKPLTLIVGTNGSGKTTIIECLKYATTGDLPPNSKGGAFVHDPKITGEKDVRAQVKLAFTSANDVNMIVTRNIQLLVKKTTNTFKTLEGQLVAINRGERTTLSSRAAELDTQVPLYMGVPSAILDYVVFCHQEDSLWPLSEPANLKKRFDEIFQAMKYTKALDNLKTIKKDMSIDIKLLRQSVEHLKVDRDRSRSTKINISTLEQKIEEYHAQARVTDKQLNEITEQSDKLFKSNQEFQQVLSQMDGLKHNQQSLQEQISRLESASEPINMPLTELKSLIDNFSTALEEKAQHIESLKHKIQSRRRALEEARDIHNALISKRGGLETRKANYINSRKQSTSLIQKLREDHIIQSHDAASELDELVQTAENTVSSICAQNELVKEALWKELSELENSQAKEEQHLIYCQNDKEKLQNELDSLKSKYGKMSSFENELSKERENVAHYESRINGKDGETIINALADQIKEKHAKILILEDDLARNQRELLKLNEQAELNARFSLLKKNLTNKRDELAKLFKDLAENLLAQRWKLDSDSDLDLEFRSQYVKIQKELAAATKENNDLLKSLAQKKFVCTTSRTKLNETDQKIIDLNHKIKESLPEDCYLDDYGDLVREAEESYKIAVENLKMHRTTLEFNLKALEVAKTSNCCYLCQRKFNDQTEQSSLLAELQARTNTQYEETLRTVMSEEKEYLDSLRGLETEFSVLKSLTESKTSLKSQLEEATSSTAAEESELVSSENRLRELEKEVGECETSMRPIVESIIRLRREVSGIDGEFQDVSNELSVQNGEGKSSKTMEDLQVKQKQIQDLLRESRREAIELQEEKESKTRELNNWLSLIKEKKYKVNDLERQLNEKENVSFSIQEHEKSINQVETIIRSVSSSLENLSAKRTTLEVKKNAKENEAALQETAENKKLVFLKDRRDTLMRLKFDSDEFERTFASQLESSENDIKAGSERIQTLSDEVDVLTNQLAAENRKLHDSSNERKNIKMNIDLIDLRSNLEKIDHELKNLHIQNAEAQRDKYQHESARLRNLFEKLSSDNAGRMGEIKQLQNQIQSLFAQLNNDYHDVDNTYQKEWVKLQTKTLVTDDIDIYSKALDSAIMKYHSLKMQDINRIIDELWKRTYSGTDVDSIKIKSDEVTNSTRGKSYNYRVAMYKQDAELDMRGRCSAGQKVLASIIIRLALSETFGVNCGVIALDEPTTNLDEENIESLARSLSNIIEFRRHQKNFQLIVITHDEKFLRYMGAADFADHFYKVKRDDRQKSQIEWVDINKVIS</sequence>
<dbReference type="FunFam" id="3.40.50.300:FF:000593">
    <property type="entry name" value="DNA repair protein RAD50"/>
    <property type="match status" value="1"/>
</dbReference>
<proteinExistence type="inferred from homology"/>
<organism evidence="22 23">
    <name type="scientific">Lachancea meyersii CBS 8951</name>
    <dbReference type="NCBI Taxonomy" id="1266667"/>
    <lineage>
        <taxon>Eukaryota</taxon>
        <taxon>Fungi</taxon>
        <taxon>Dikarya</taxon>
        <taxon>Ascomycota</taxon>
        <taxon>Saccharomycotina</taxon>
        <taxon>Saccharomycetes</taxon>
        <taxon>Saccharomycetales</taxon>
        <taxon>Saccharomycetaceae</taxon>
        <taxon>Lachancea</taxon>
    </lineage>
</organism>
<evidence type="ECO:0000256" key="18">
    <source>
        <dbReference type="ARBA" id="ARBA00049360"/>
    </source>
</evidence>
<feature type="coiled-coil region" evidence="20">
    <location>
        <begin position="729"/>
        <end position="777"/>
    </location>
</feature>
<comment type="similarity">
    <text evidence="4">Belongs to the SMC family. RAD50 subfamily.</text>
</comment>
<evidence type="ECO:0000256" key="6">
    <source>
        <dbReference type="ARBA" id="ARBA00022454"/>
    </source>
</evidence>
<dbReference type="GO" id="GO:0016887">
    <property type="term" value="F:ATP hydrolysis activity"/>
    <property type="evidence" value="ECO:0007669"/>
    <property type="project" value="InterPro"/>
</dbReference>
<evidence type="ECO:0000256" key="2">
    <source>
        <dbReference type="ARBA" id="ARBA00004123"/>
    </source>
</evidence>
<keyword evidence="15" id="KW-0234">DNA repair</keyword>
<evidence type="ECO:0000259" key="21">
    <source>
        <dbReference type="PROSITE" id="PS51131"/>
    </source>
</evidence>
<dbReference type="GO" id="GO:0005524">
    <property type="term" value="F:ATP binding"/>
    <property type="evidence" value="ECO:0007669"/>
    <property type="project" value="UniProtKB-KW"/>
</dbReference>
<accession>A0A1G4K6A4</accession>
<dbReference type="Pfam" id="PF04423">
    <property type="entry name" value="Rad50_zn_hook"/>
    <property type="match status" value="1"/>
</dbReference>
<keyword evidence="23" id="KW-1185">Reference proteome</keyword>
<name>A0A1G4K6A4_9SACH</name>
<dbReference type="Pfam" id="PF13558">
    <property type="entry name" value="SbcC_Walker_B"/>
    <property type="match status" value="1"/>
</dbReference>
<dbReference type="InterPro" id="IPR038729">
    <property type="entry name" value="Rad50/SbcC_AAA"/>
</dbReference>
<evidence type="ECO:0000256" key="17">
    <source>
        <dbReference type="ARBA" id="ARBA00023254"/>
    </source>
</evidence>
<dbReference type="GO" id="GO:0003691">
    <property type="term" value="F:double-stranded telomeric DNA binding"/>
    <property type="evidence" value="ECO:0007669"/>
    <property type="project" value="TreeGrafter"/>
</dbReference>
<protein>
    <recommendedName>
        <fullName evidence="5">DNA repair protein RAD50</fullName>
    </recommendedName>
</protein>
<dbReference type="PANTHER" id="PTHR18867:SF12">
    <property type="entry name" value="DNA REPAIR PROTEIN RAD50"/>
    <property type="match status" value="1"/>
</dbReference>
<dbReference type="GO" id="GO:0000725">
    <property type="term" value="P:recombinational repair"/>
    <property type="evidence" value="ECO:0007669"/>
    <property type="project" value="UniProtKB-ARBA"/>
</dbReference>
<evidence type="ECO:0000256" key="14">
    <source>
        <dbReference type="ARBA" id="ARBA00023054"/>
    </source>
</evidence>
<evidence type="ECO:0000256" key="15">
    <source>
        <dbReference type="ARBA" id="ARBA00023204"/>
    </source>
</evidence>
<dbReference type="Pfam" id="PF13476">
    <property type="entry name" value="AAA_23"/>
    <property type="match status" value="1"/>
</dbReference>
<keyword evidence="12" id="KW-0067">ATP-binding</keyword>
<evidence type="ECO:0000313" key="23">
    <source>
        <dbReference type="Proteomes" id="UP000191144"/>
    </source>
</evidence>
<gene>
    <name evidence="22" type="ORF">LAME_0G02806G</name>
</gene>
<dbReference type="InterPro" id="IPR013134">
    <property type="entry name" value="Zn_hook_RAD50"/>
</dbReference>
<dbReference type="GO" id="GO:0000722">
    <property type="term" value="P:telomere maintenance via recombination"/>
    <property type="evidence" value="ECO:0007669"/>
    <property type="project" value="UniProtKB-ARBA"/>
</dbReference>
<keyword evidence="13" id="KW-0460">Magnesium</keyword>
<keyword evidence="8" id="KW-0547">Nucleotide-binding</keyword>
<dbReference type="PANTHER" id="PTHR18867">
    <property type="entry name" value="RAD50"/>
    <property type="match status" value="1"/>
</dbReference>
<evidence type="ECO:0000256" key="16">
    <source>
        <dbReference type="ARBA" id="ARBA00023242"/>
    </source>
</evidence>
<feature type="coiled-coil region" evidence="20">
    <location>
        <begin position="966"/>
        <end position="1056"/>
    </location>
</feature>
<evidence type="ECO:0000256" key="7">
    <source>
        <dbReference type="ARBA" id="ARBA00022723"/>
    </source>
</evidence>
<dbReference type="InterPro" id="IPR027417">
    <property type="entry name" value="P-loop_NTPase"/>
</dbReference>
<dbReference type="GO" id="GO:0070192">
    <property type="term" value="P:chromosome organization involved in meiotic cell cycle"/>
    <property type="evidence" value="ECO:0007669"/>
    <property type="project" value="TreeGrafter"/>
</dbReference>